<sequence>MKSRKYRNIFNGLTYWLENGKVMVQKNYVIRESLLSGSEFFVAVARDILVLIEEE</sequence>
<organism evidence="1 2">
    <name type="scientific">Escherichia phage Henu7</name>
    <dbReference type="NCBI Taxonomy" id="2589652"/>
    <lineage>
        <taxon>Viruses</taxon>
        <taxon>Duplodnaviria</taxon>
        <taxon>Heunggongvirae</taxon>
        <taxon>Uroviricota</taxon>
        <taxon>Caudoviricetes</taxon>
        <taxon>Drexlerviridae</taxon>
        <taxon>Tempevirinae</taxon>
        <taxon>Henuseptimavirus</taxon>
        <taxon>Henuseptimavirus henu7</taxon>
    </lineage>
</organism>
<dbReference type="RefSeq" id="YP_010064767.1">
    <property type="nucleotide sequence ID" value="NC_054894.1"/>
</dbReference>
<proteinExistence type="predicted"/>
<name>A0A5B8RP37_9CAUD</name>
<reference evidence="1 2" key="1">
    <citation type="submission" date="2019-06" db="EMBL/GenBank/DDBJ databases">
        <authorList>
            <person name="Li Q."/>
            <person name="Teng T."/>
        </authorList>
    </citation>
    <scope>NUCLEOTIDE SEQUENCE [LARGE SCALE GENOMIC DNA]</scope>
</reference>
<dbReference type="KEGG" id="vg:65053223"/>
<dbReference type="EMBL" id="MN019128">
    <property type="protein sequence ID" value="QEA09682.1"/>
    <property type="molecule type" value="Genomic_DNA"/>
</dbReference>
<evidence type="ECO:0000313" key="1">
    <source>
        <dbReference type="EMBL" id="QEA09682.1"/>
    </source>
</evidence>
<protein>
    <submittedName>
        <fullName evidence="1">Uncharacterized protein</fullName>
    </submittedName>
</protein>
<accession>A0A5B8RP37</accession>
<evidence type="ECO:0000313" key="2">
    <source>
        <dbReference type="Proteomes" id="UP000321468"/>
    </source>
</evidence>
<dbReference type="GeneID" id="65053223"/>
<dbReference type="Proteomes" id="UP000321468">
    <property type="component" value="Genome"/>
</dbReference>
<keyword evidence="2" id="KW-1185">Reference proteome</keyword>